<organism evidence="13 14">
    <name type="scientific">Danionella cerebrum</name>
    <dbReference type="NCBI Taxonomy" id="2873325"/>
    <lineage>
        <taxon>Eukaryota</taxon>
        <taxon>Metazoa</taxon>
        <taxon>Chordata</taxon>
        <taxon>Craniata</taxon>
        <taxon>Vertebrata</taxon>
        <taxon>Euteleostomi</taxon>
        <taxon>Actinopterygii</taxon>
        <taxon>Neopterygii</taxon>
        <taxon>Teleostei</taxon>
        <taxon>Ostariophysi</taxon>
        <taxon>Cypriniformes</taxon>
        <taxon>Danionidae</taxon>
        <taxon>Danioninae</taxon>
        <taxon>Danionella</taxon>
    </lineage>
</organism>
<sequence length="470" mass="52132">MAKPTVSEMIFITLNHNITLTGKAWLLVVVFLRIPVLLFAGYPLYQDEQERFVCNTIQPGCANVCYDIFAPLSLFRFWLVQLTTLCLPLVMFVIYVIHKVSSGESIKADSIYKIHQESFRKASLCKTIVKAETGRVQYFTGAYILQLLIRIVVEAGFGVAHYYLFGFHIARRFMCQQPPCTTMVDCYASRPTEKTIMLNFMLGAAALCLLLNLCDLICAIKRSVRQKSKRKMLVEKMYAEEQYYVSGKDAIQRHEELGPGAFRKRGTRNSSGDEAASVLLENEPLGGKPTISLMPGSSNNEDGCSLQPNHEDGMVREGSEVALCPSEPLGTPRSIRVSKRSRLKPPPPPRKDKLSPPGADSPGGTAVCSRRVGQYTLVQMTTGEELPSCGGDGNEKSDCADPDLLDPCTIKGHQGYSKTGRCNNPRSESTCDHQQEPLGRYEAPTSTHTHKSTKSMNCQHDVEKFASEDP</sequence>
<evidence type="ECO:0000313" key="13">
    <source>
        <dbReference type="EMBL" id="TRY58478.1"/>
    </source>
</evidence>
<dbReference type="PANTHER" id="PTHR11984:SF3">
    <property type="entry name" value="GAP JUNCTION DELTA-4 PROTEIN"/>
    <property type="match status" value="1"/>
</dbReference>
<feature type="compositionally biased region" description="Polar residues" evidence="9">
    <location>
        <begin position="416"/>
        <end position="428"/>
    </location>
</feature>
<dbReference type="OrthoDB" id="9943496at2759"/>
<dbReference type="AlphaFoldDB" id="A0A553MZ79"/>
<dbReference type="InterPro" id="IPR038359">
    <property type="entry name" value="Connexin_N_sf"/>
</dbReference>
<feature type="transmembrane region" description="Helical" evidence="10">
    <location>
        <begin position="143"/>
        <end position="164"/>
    </location>
</feature>
<dbReference type="Gene3D" id="1.20.1440.80">
    <property type="entry name" value="Gap junction channel protein cysteine-rich domain"/>
    <property type="match status" value="1"/>
</dbReference>
<feature type="domain" description="Connexin cysteine-rich" evidence="12">
    <location>
        <begin position="153"/>
        <end position="219"/>
    </location>
</feature>
<evidence type="ECO:0000256" key="5">
    <source>
        <dbReference type="ARBA" id="ARBA00022868"/>
    </source>
</evidence>
<feature type="transmembrane region" description="Helical" evidence="10">
    <location>
        <begin position="200"/>
        <end position="220"/>
    </location>
</feature>
<dbReference type="SMART" id="SM01089">
    <property type="entry name" value="Connexin_CCC"/>
    <property type="match status" value="1"/>
</dbReference>
<feature type="compositionally biased region" description="Basic and acidic residues" evidence="9">
    <location>
        <begin position="309"/>
        <end position="319"/>
    </location>
</feature>
<keyword evidence="6" id="KW-0965">Cell junction</keyword>
<dbReference type="InterPro" id="IPR017990">
    <property type="entry name" value="Connexin_CS"/>
</dbReference>
<feature type="compositionally biased region" description="Basic and acidic residues" evidence="9">
    <location>
        <begin position="460"/>
        <end position="470"/>
    </location>
</feature>
<evidence type="ECO:0000256" key="1">
    <source>
        <dbReference type="ARBA" id="ARBA00004610"/>
    </source>
</evidence>
<dbReference type="PANTHER" id="PTHR11984">
    <property type="entry name" value="CONNEXIN"/>
    <property type="match status" value="1"/>
</dbReference>
<keyword evidence="7 10" id="KW-1133">Transmembrane helix</keyword>
<dbReference type="GO" id="GO:0007267">
    <property type="term" value="P:cell-cell signaling"/>
    <property type="evidence" value="ECO:0007669"/>
    <property type="project" value="TreeGrafter"/>
</dbReference>
<comment type="subcellular location">
    <subcellularLocation>
        <location evidence="1">Cell junction</location>
        <location evidence="1">Gap junction</location>
    </subcellularLocation>
    <subcellularLocation>
        <location evidence="2">Cell membrane</location>
        <topology evidence="2">Multi-pass membrane protein</topology>
    </subcellularLocation>
</comment>
<evidence type="ECO:0000259" key="12">
    <source>
        <dbReference type="SMART" id="SM01089"/>
    </source>
</evidence>
<proteinExistence type="predicted"/>
<dbReference type="EMBL" id="SRMA01027190">
    <property type="protein sequence ID" value="TRY58478.1"/>
    <property type="molecule type" value="Genomic_DNA"/>
</dbReference>
<protein>
    <recommendedName>
        <fullName evidence="15">Gap junction protein</fullName>
    </recommendedName>
</protein>
<dbReference type="GO" id="GO:0005922">
    <property type="term" value="C:connexin complex"/>
    <property type="evidence" value="ECO:0007669"/>
    <property type="project" value="InterPro"/>
</dbReference>
<evidence type="ECO:0000256" key="3">
    <source>
        <dbReference type="ARBA" id="ARBA00022475"/>
    </source>
</evidence>
<evidence type="ECO:0000256" key="6">
    <source>
        <dbReference type="ARBA" id="ARBA00022949"/>
    </source>
</evidence>
<evidence type="ECO:0000256" key="2">
    <source>
        <dbReference type="ARBA" id="ARBA00004651"/>
    </source>
</evidence>
<dbReference type="PROSITE" id="PS00407">
    <property type="entry name" value="CONNEXINS_1"/>
    <property type="match status" value="1"/>
</dbReference>
<reference evidence="13 14" key="1">
    <citation type="journal article" date="2019" name="Sci. Data">
        <title>Hybrid genome assembly and annotation of Danionella translucida.</title>
        <authorList>
            <person name="Kadobianskyi M."/>
            <person name="Schulze L."/>
            <person name="Schuelke M."/>
            <person name="Judkewitz B."/>
        </authorList>
    </citation>
    <scope>NUCLEOTIDE SEQUENCE [LARGE SCALE GENOMIC DNA]</scope>
    <source>
        <strain evidence="13 14">Bolton</strain>
    </source>
</reference>
<dbReference type="Pfam" id="PF00029">
    <property type="entry name" value="Connexin"/>
    <property type="match status" value="1"/>
</dbReference>
<keyword evidence="14" id="KW-1185">Reference proteome</keyword>
<gene>
    <name evidence="13" type="ORF">DNTS_004897</name>
</gene>
<evidence type="ECO:0008006" key="15">
    <source>
        <dbReference type="Google" id="ProtNLM"/>
    </source>
</evidence>
<evidence type="ECO:0000256" key="4">
    <source>
        <dbReference type="ARBA" id="ARBA00022692"/>
    </source>
</evidence>
<evidence type="ECO:0000313" key="14">
    <source>
        <dbReference type="Proteomes" id="UP000316079"/>
    </source>
</evidence>
<name>A0A553MZ79_9TELE</name>
<evidence type="ECO:0000256" key="9">
    <source>
        <dbReference type="SAM" id="MobiDB-lite"/>
    </source>
</evidence>
<accession>A0A553MZ79</accession>
<dbReference type="InterPro" id="IPR013092">
    <property type="entry name" value="Connexin_N"/>
</dbReference>
<evidence type="ECO:0000256" key="7">
    <source>
        <dbReference type="ARBA" id="ARBA00022989"/>
    </source>
</evidence>
<feature type="transmembrane region" description="Helical" evidence="10">
    <location>
        <begin position="77"/>
        <end position="97"/>
    </location>
</feature>
<dbReference type="Proteomes" id="UP000316079">
    <property type="component" value="Unassembled WGS sequence"/>
</dbReference>
<evidence type="ECO:0000256" key="8">
    <source>
        <dbReference type="ARBA" id="ARBA00023136"/>
    </source>
</evidence>
<dbReference type="InterPro" id="IPR019570">
    <property type="entry name" value="Connexin_CCC"/>
</dbReference>
<feature type="transmembrane region" description="Helical" evidence="10">
    <location>
        <begin position="24"/>
        <end position="45"/>
    </location>
</feature>
<keyword evidence="4 10" id="KW-0812">Transmembrane</keyword>
<feature type="compositionally biased region" description="Polar residues" evidence="9">
    <location>
        <begin position="295"/>
        <end position="308"/>
    </location>
</feature>
<evidence type="ECO:0000256" key="10">
    <source>
        <dbReference type="SAM" id="Phobius"/>
    </source>
</evidence>
<keyword evidence="3" id="KW-1003">Cell membrane</keyword>
<dbReference type="STRING" id="623744.A0A553MZ79"/>
<evidence type="ECO:0000259" key="11">
    <source>
        <dbReference type="SMART" id="SM00037"/>
    </source>
</evidence>
<dbReference type="SMART" id="SM00037">
    <property type="entry name" value="CNX"/>
    <property type="match status" value="1"/>
</dbReference>
<dbReference type="PRINTS" id="PR00206">
    <property type="entry name" value="CONNEXIN"/>
</dbReference>
<feature type="region of interest" description="Disordered" evidence="9">
    <location>
        <begin position="279"/>
        <end position="367"/>
    </location>
</feature>
<dbReference type="InterPro" id="IPR000500">
    <property type="entry name" value="Connexin"/>
</dbReference>
<keyword evidence="5" id="KW-0303">Gap junction</keyword>
<keyword evidence="8 10" id="KW-0472">Membrane</keyword>
<dbReference type="GO" id="GO:0005243">
    <property type="term" value="F:gap junction channel activity"/>
    <property type="evidence" value="ECO:0007669"/>
    <property type="project" value="TreeGrafter"/>
</dbReference>
<feature type="region of interest" description="Disordered" evidence="9">
    <location>
        <begin position="383"/>
        <end position="470"/>
    </location>
</feature>
<comment type="caution">
    <text evidence="13">The sequence shown here is derived from an EMBL/GenBank/DDBJ whole genome shotgun (WGS) entry which is preliminary data.</text>
</comment>
<feature type="domain" description="Connexin N-terminal" evidence="11">
    <location>
        <begin position="43"/>
        <end position="76"/>
    </location>
</feature>